<evidence type="ECO:0000313" key="4">
    <source>
        <dbReference type="EMBL" id="MBB5066457.1"/>
    </source>
</evidence>
<evidence type="ECO:0000256" key="2">
    <source>
        <dbReference type="SAM" id="Phobius"/>
    </source>
</evidence>
<gene>
    <name evidence="4" type="ORF">HDF15_004837</name>
</gene>
<keyword evidence="2" id="KW-1133">Transmembrane helix</keyword>
<comment type="caution">
    <text evidence="4">The sequence shown here is derived from an EMBL/GenBank/DDBJ whole genome shotgun (WGS) entry which is preliminary data.</text>
</comment>
<comment type="similarity">
    <text evidence="1">Belongs to the bacterial sugar transferase family.</text>
</comment>
<feature type="domain" description="Bacterial sugar transferase" evidence="3">
    <location>
        <begin position="11"/>
        <end position="186"/>
    </location>
</feature>
<evidence type="ECO:0000259" key="3">
    <source>
        <dbReference type="Pfam" id="PF02397"/>
    </source>
</evidence>
<organism evidence="4 5">
    <name type="scientific">Granulicella mallensis</name>
    <dbReference type="NCBI Taxonomy" id="940614"/>
    <lineage>
        <taxon>Bacteria</taxon>
        <taxon>Pseudomonadati</taxon>
        <taxon>Acidobacteriota</taxon>
        <taxon>Terriglobia</taxon>
        <taxon>Terriglobales</taxon>
        <taxon>Acidobacteriaceae</taxon>
        <taxon>Granulicella</taxon>
    </lineage>
</organism>
<feature type="transmembrane region" description="Helical" evidence="2">
    <location>
        <begin position="20"/>
        <end position="41"/>
    </location>
</feature>
<name>A0A7W7ZUL0_9BACT</name>
<accession>A0A7W7ZUL0</accession>
<dbReference type="GO" id="GO:0016780">
    <property type="term" value="F:phosphotransferase activity, for other substituted phosphate groups"/>
    <property type="evidence" value="ECO:0007669"/>
    <property type="project" value="TreeGrafter"/>
</dbReference>
<evidence type="ECO:0000256" key="1">
    <source>
        <dbReference type="ARBA" id="ARBA00006464"/>
    </source>
</evidence>
<keyword evidence="2" id="KW-0812">Transmembrane</keyword>
<dbReference type="PANTHER" id="PTHR30576:SF8">
    <property type="entry name" value="UNDECAPRENYL-PHOSPHATE GALACTOSE PHOSPHOTRANSFERASE"/>
    <property type="match status" value="1"/>
</dbReference>
<dbReference type="Proteomes" id="UP000584867">
    <property type="component" value="Unassembled WGS sequence"/>
</dbReference>
<dbReference type="RefSeq" id="WP_311733191.1">
    <property type="nucleotide sequence ID" value="NZ_JACHIO010000028.1"/>
</dbReference>
<dbReference type="Pfam" id="PF02397">
    <property type="entry name" value="Bac_transf"/>
    <property type="match status" value="1"/>
</dbReference>
<proteinExistence type="inferred from homology"/>
<sequence>MRANAIGAACKRMLDLAGALTALVVFSPVILGVALVIRLTMGRPVLFRQPRAGLHGQPFTLFKFRTMVEAPSTVVDPSTDAARLTGLGATLRRFSLDELPQLWNVLKGEMSLVGPRPLLMEYLPLYSPEQAKRHRMKPGITGLTQVKGRNALTWEEKFQWDVWYVEHWSLWLDLRILLSTVVKVFKHEGINQQGQATAQKFGAERR</sequence>
<keyword evidence="2" id="KW-0472">Membrane</keyword>
<reference evidence="4 5" key="1">
    <citation type="submission" date="2020-08" db="EMBL/GenBank/DDBJ databases">
        <title>Genomic Encyclopedia of Type Strains, Phase IV (KMG-V): Genome sequencing to study the core and pangenomes of soil and plant-associated prokaryotes.</title>
        <authorList>
            <person name="Whitman W."/>
        </authorList>
    </citation>
    <scope>NUCLEOTIDE SEQUENCE [LARGE SCALE GENOMIC DNA]</scope>
    <source>
        <strain evidence="4 5">X5P3</strain>
    </source>
</reference>
<evidence type="ECO:0000313" key="5">
    <source>
        <dbReference type="Proteomes" id="UP000584867"/>
    </source>
</evidence>
<dbReference type="EC" id="2.-.-.-" evidence="4"/>
<keyword evidence="4" id="KW-0808">Transferase</keyword>
<protein>
    <submittedName>
        <fullName evidence="4">Sugar transferase EpsL</fullName>
        <ecNumber evidence="4">2.-.-.-</ecNumber>
    </submittedName>
</protein>
<dbReference type="PANTHER" id="PTHR30576">
    <property type="entry name" value="COLANIC BIOSYNTHESIS UDP-GLUCOSE LIPID CARRIER TRANSFERASE"/>
    <property type="match status" value="1"/>
</dbReference>
<dbReference type="InterPro" id="IPR003362">
    <property type="entry name" value="Bact_transf"/>
</dbReference>
<dbReference type="AlphaFoldDB" id="A0A7W7ZUL0"/>
<dbReference type="EMBL" id="JACHIO010000028">
    <property type="protein sequence ID" value="MBB5066457.1"/>
    <property type="molecule type" value="Genomic_DNA"/>
</dbReference>